<dbReference type="Proteomes" id="UP000054383">
    <property type="component" value="Unassembled WGS sequence"/>
</dbReference>
<dbReference type="Gene3D" id="3.50.50.60">
    <property type="entry name" value="FAD/NAD(P)-binding domain"/>
    <property type="match status" value="1"/>
</dbReference>
<dbReference type="PANTHER" id="PTHR47178">
    <property type="entry name" value="MONOOXYGENASE, FAD-BINDING"/>
    <property type="match status" value="1"/>
</dbReference>
<comment type="cofactor">
    <cofactor evidence="1">
        <name>FAD</name>
        <dbReference type="ChEBI" id="CHEBI:57692"/>
    </cofactor>
</comment>
<reference evidence="7 8" key="1">
    <citation type="submission" date="2015-04" db="EMBL/GenBank/DDBJ databases">
        <authorList>
            <person name="Syromyatnikov M.Y."/>
            <person name="Popov V.N."/>
        </authorList>
    </citation>
    <scope>NUCLEOTIDE SEQUENCE [LARGE SCALE GENOMIC DNA]</scope>
    <source>
        <strain evidence="7">WF-38-12</strain>
    </source>
</reference>
<evidence type="ECO:0000256" key="5">
    <source>
        <dbReference type="ARBA" id="ARBA00023033"/>
    </source>
</evidence>
<keyword evidence="3" id="KW-0274">FAD</keyword>
<evidence type="ECO:0000256" key="1">
    <source>
        <dbReference type="ARBA" id="ARBA00001974"/>
    </source>
</evidence>
<dbReference type="OrthoDB" id="47494at2759"/>
<evidence type="ECO:0000313" key="7">
    <source>
        <dbReference type="EMBL" id="CRG87031.1"/>
    </source>
</evidence>
<keyword evidence="5" id="KW-0503">Monooxygenase</keyword>
<evidence type="ECO:0000313" key="8">
    <source>
        <dbReference type="Proteomes" id="UP000054383"/>
    </source>
</evidence>
<protein>
    <recommendedName>
        <fullName evidence="6">FAD-binding domain-containing protein</fullName>
    </recommendedName>
</protein>
<evidence type="ECO:0000256" key="2">
    <source>
        <dbReference type="ARBA" id="ARBA00022630"/>
    </source>
</evidence>
<evidence type="ECO:0000256" key="3">
    <source>
        <dbReference type="ARBA" id="ARBA00022827"/>
    </source>
</evidence>
<dbReference type="InterPro" id="IPR036188">
    <property type="entry name" value="FAD/NAD-bd_sf"/>
</dbReference>
<accession>A0A0U1LWJ5</accession>
<proteinExistence type="predicted"/>
<dbReference type="STRING" id="28573.A0A0U1LWJ5"/>
<feature type="domain" description="FAD-binding" evidence="6">
    <location>
        <begin position="13"/>
        <end position="237"/>
    </location>
</feature>
<dbReference type="GO" id="GO:0004497">
    <property type="term" value="F:monooxygenase activity"/>
    <property type="evidence" value="ECO:0007669"/>
    <property type="project" value="UniProtKB-KW"/>
</dbReference>
<dbReference type="PANTHER" id="PTHR47178:SF1">
    <property type="entry name" value="FAD-BINDING DOMAIN-CONTAINING PROTEIN-RELATED"/>
    <property type="match status" value="1"/>
</dbReference>
<organism evidence="7 8">
    <name type="scientific">Talaromyces islandicus</name>
    <name type="common">Penicillium islandicum</name>
    <dbReference type="NCBI Taxonomy" id="28573"/>
    <lineage>
        <taxon>Eukaryota</taxon>
        <taxon>Fungi</taxon>
        <taxon>Dikarya</taxon>
        <taxon>Ascomycota</taxon>
        <taxon>Pezizomycotina</taxon>
        <taxon>Eurotiomycetes</taxon>
        <taxon>Eurotiomycetidae</taxon>
        <taxon>Eurotiales</taxon>
        <taxon>Trichocomaceae</taxon>
        <taxon>Talaromyces</taxon>
        <taxon>Talaromyces sect. Islandici</taxon>
    </lineage>
</organism>
<keyword evidence="4" id="KW-0560">Oxidoreductase</keyword>
<keyword evidence="8" id="KW-1185">Reference proteome</keyword>
<keyword evidence="2" id="KW-0285">Flavoprotein</keyword>
<dbReference type="EMBL" id="CVMT01000003">
    <property type="protein sequence ID" value="CRG87031.1"/>
    <property type="molecule type" value="Genomic_DNA"/>
</dbReference>
<evidence type="ECO:0000259" key="6">
    <source>
        <dbReference type="Pfam" id="PF01494"/>
    </source>
</evidence>
<gene>
    <name evidence="7" type="ORF">PISL3812_04045</name>
</gene>
<dbReference type="Pfam" id="PF01494">
    <property type="entry name" value="FAD_binding_3"/>
    <property type="match status" value="1"/>
</dbReference>
<dbReference type="SUPFAM" id="SSF51905">
    <property type="entry name" value="FAD/NAD(P)-binding domain"/>
    <property type="match status" value="1"/>
</dbReference>
<dbReference type="InterPro" id="IPR002938">
    <property type="entry name" value="FAD-bd"/>
</dbReference>
<name>A0A0U1LWJ5_TALIS</name>
<sequence length="294" mass="32243">MFRSKLRAFLSVGINVEWSKRSTEVIENTESDTVKFEDGTNATGWLLIACDGAASRTRRYLHPSAFENLPVPVNLLGITVPYTPTKLAAALAIDSYFFQGTHSESNIYLYFSFLDSPTNMGNDTGNYICQVISSWAETKDIAVPKSNAERIALVKHITTDWTGSLRGFIGAIPDDAGATPINVADWFLTTKREHGRVVLMGDAAHTMTMFRAVRGESGNNAVADANDFAKRLGPLITSNKGHPWSAYSQALAKSDQDVFVRGKPCVMKARRACLDAHDFASVTKDSPLVSRRSK</sequence>
<dbReference type="GO" id="GO:0071949">
    <property type="term" value="F:FAD binding"/>
    <property type="evidence" value="ECO:0007669"/>
    <property type="project" value="InterPro"/>
</dbReference>
<dbReference type="AlphaFoldDB" id="A0A0U1LWJ5"/>
<dbReference type="OMA" id="TAVRCEF"/>
<evidence type="ECO:0000256" key="4">
    <source>
        <dbReference type="ARBA" id="ARBA00023002"/>
    </source>
</evidence>